<sequence length="348" mass="39318">MKDVKPSTRIINRNGILQQCMRLSIKKTTPTLPPVTLPFPPQIDTAAFVTKLLSKKLVRFPNAFIMYRSEYVRHLKKNNYHLAMTDLSSMISYSWEKEPEHVKKAYKDISLEAEKLYAQKNCFQVNDMTTVITTTKTTKARRRKKPAFIATPSMDVRKSTTNNSTVLKNPTSAPHAQPTALQISESVLPLSQPFVHANYFEPTNSIYSPTFDMLENRMGTAFDNKINGYRCSYCTWNQQQSGDMTSSQNTDAVMPQYPPSATTSPQFACQIQSTLFTHQPTSQSNLPPPPLFNQYAPSSGLMLSPITRAVCSSTNEDRTHKIADIKGDEYHENVLEKNLNFESGSFGY</sequence>
<dbReference type="AlphaFoldDB" id="A0A9N8Z0E3"/>
<feature type="domain" description="HMG box" evidence="1">
    <location>
        <begin position="61"/>
        <end position="120"/>
    </location>
</feature>
<protein>
    <submittedName>
        <fullName evidence="2">7260_t:CDS:1</fullName>
    </submittedName>
</protein>
<evidence type="ECO:0000259" key="1">
    <source>
        <dbReference type="Pfam" id="PF00505"/>
    </source>
</evidence>
<dbReference type="Proteomes" id="UP000789739">
    <property type="component" value="Unassembled WGS sequence"/>
</dbReference>
<dbReference type="InterPro" id="IPR009071">
    <property type="entry name" value="HMG_box_dom"/>
</dbReference>
<organism evidence="2 3">
    <name type="scientific">Paraglomus brasilianum</name>
    <dbReference type="NCBI Taxonomy" id="144538"/>
    <lineage>
        <taxon>Eukaryota</taxon>
        <taxon>Fungi</taxon>
        <taxon>Fungi incertae sedis</taxon>
        <taxon>Mucoromycota</taxon>
        <taxon>Glomeromycotina</taxon>
        <taxon>Glomeromycetes</taxon>
        <taxon>Paraglomerales</taxon>
        <taxon>Paraglomeraceae</taxon>
        <taxon>Paraglomus</taxon>
    </lineage>
</organism>
<comment type="caution">
    <text evidence="2">The sequence shown here is derived from an EMBL/GenBank/DDBJ whole genome shotgun (WGS) entry which is preliminary data.</text>
</comment>
<dbReference type="InterPro" id="IPR036910">
    <property type="entry name" value="HMG_box_dom_sf"/>
</dbReference>
<gene>
    <name evidence="2" type="ORF">PBRASI_LOCUS922</name>
</gene>
<accession>A0A9N8Z0E3</accession>
<evidence type="ECO:0000313" key="3">
    <source>
        <dbReference type="Proteomes" id="UP000789739"/>
    </source>
</evidence>
<dbReference type="Pfam" id="PF00505">
    <property type="entry name" value="HMG_box"/>
    <property type="match status" value="1"/>
</dbReference>
<evidence type="ECO:0000313" key="2">
    <source>
        <dbReference type="EMBL" id="CAG8467846.1"/>
    </source>
</evidence>
<dbReference type="Gene3D" id="1.10.30.10">
    <property type="entry name" value="High mobility group box domain"/>
    <property type="match status" value="1"/>
</dbReference>
<keyword evidence="3" id="KW-1185">Reference proteome</keyword>
<dbReference type="OrthoDB" id="2325316at2759"/>
<reference evidence="2" key="1">
    <citation type="submission" date="2021-06" db="EMBL/GenBank/DDBJ databases">
        <authorList>
            <person name="Kallberg Y."/>
            <person name="Tangrot J."/>
            <person name="Rosling A."/>
        </authorList>
    </citation>
    <scope>NUCLEOTIDE SEQUENCE</scope>
    <source>
        <strain evidence="2">BR232B</strain>
    </source>
</reference>
<dbReference type="SUPFAM" id="SSF47095">
    <property type="entry name" value="HMG-box"/>
    <property type="match status" value="1"/>
</dbReference>
<dbReference type="EMBL" id="CAJVPI010000053">
    <property type="protein sequence ID" value="CAG8467846.1"/>
    <property type="molecule type" value="Genomic_DNA"/>
</dbReference>
<name>A0A9N8Z0E3_9GLOM</name>
<proteinExistence type="predicted"/>